<dbReference type="RefSeq" id="WP_269660499.1">
    <property type="nucleotide sequence ID" value="NZ_CP114413.1"/>
</dbReference>
<dbReference type="PANTHER" id="PTHR43201:SF5">
    <property type="entry name" value="MEDIUM-CHAIN ACYL-COA LIGASE ACSF2, MITOCHONDRIAL"/>
    <property type="match status" value="1"/>
</dbReference>
<feature type="domain" description="AMP-dependent synthetase/ligase" evidence="4">
    <location>
        <begin position="37"/>
        <end position="382"/>
    </location>
</feature>
<dbReference type="InterPro" id="IPR000873">
    <property type="entry name" value="AMP-dep_synth/lig_dom"/>
</dbReference>
<dbReference type="InterPro" id="IPR042099">
    <property type="entry name" value="ANL_N_sf"/>
</dbReference>
<evidence type="ECO:0000259" key="4">
    <source>
        <dbReference type="Pfam" id="PF00501"/>
    </source>
</evidence>
<accession>A0ABY7KJ25</accession>
<evidence type="ECO:0000256" key="3">
    <source>
        <dbReference type="SAM" id="MobiDB-lite"/>
    </source>
</evidence>
<evidence type="ECO:0000256" key="2">
    <source>
        <dbReference type="ARBA" id="ARBA00022598"/>
    </source>
</evidence>
<organism evidence="5 6">
    <name type="scientific">Streptomyces cinnabarinus</name>
    <dbReference type="NCBI Taxonomy" id="67287"/>
    <lineage>
        <taxon>Bacteria</taxon>
        <taxon>Bacillati</taxon>
        <taxon>Actinomycetota</taxon>
        <taxon>Actinomycetes</taxon>
        <taxon>Kitasatosporales</taxon>
        <taxon>Streptomycetaceae</taxon>
        <taxon>Streptomyces</taxon>
    </lineage>
</organism>
<reference evidence="5" key="1">
    <citation type="submission" date="2022-12" db="EMBL/GenBank/DDBJ databases">
        <authorList>
            <person name="Ruckert C."/>
            <person name="Busche T."/>
            <person name="Kalinowski J."/>
            <person name="Wittmann C."/>
        </authorList>
    </citation>
    <scope>NUCLEOTIDE SEQUENCE</scope>
    <source>
        <strain evidence="5">DSM 40467</strain>
    </source>
</reference>
<feature type="region of interest" description="Disordered" evidence="3">
    <location>
        <begin position="149"/>
        <end position="170"/>
    </location>
</feature>
<name>A0ABY7KJ25_9ACTN</name>
<proteinExistence type="inferred from homology"/>
<evidence type="ECO:0000313" key="6">
    <source>
        <dbReference type="Proteomes" id="UP001164439"/>
    </source>
</evidence>
<comment type="similarity">
    <text evidence="1">Belongs to the ATP-dependent AMP-binding enzyme family.</text>
</comment>
<keyword evidence="2 5" id="KW-0436">Ligase</keyword>
<dbReference type="Pfam" id="PF00501">
    <property type="entry name" value="AMP-binding"/>
    <property type="match status" value="1"/>
</dbReference>
<dbReference type="PROSITE" id="PS00455">
    <property type="entry name" value="AMP_BINDING"/>
    <property type="match status" value="1"/>
</dbReference>
<dbReference type="SUPFAM" id="SSF56801">
    <property type="entry name" value="Acetyl-CoA synthetase-like"/>
    <property type="match status" value="1"/>
</dbReference>
<dbReference type="Proteomes" id="UP001164439">
    <property type="component" value="Chromosome"/>
</dbReference>
<dbReference type="InterPro" id="IPR020845">
    <property type="entry name" value="AMP-binding_CS"/>
</dbReference>
<evidence type="ECO:0000256" key="1">
    <source>
        <dbReference type="ARBA" id="ARBA00006432"/>
    </source>
</evidence>
<protein>
    <submittedName>
        <fullName evidence="5">Acyl--CoA ligase</fullName>
    </submittedName>
</protein>
<sequence>MARVNRRLALATAPAEAARRHGSVPIRLDQALDLFPQAGRTFDYATFAELVEEAAARLAGARIGHGQRVLIVKQSNFDIPLLAFACARVGAVPVLVHSAVGFQALGVMTGRAAPAAILTDAATESAGVLDSVDATLPRWYVGERGEHGLSLQDAPRGEVPPASVPREDTPQLVTHSSGTTGVPKLVLHSVHSFAGHARPQITIGKVLRVRDPYLMCLSPVHARCMSGMLAILALGLPLGFLTDTGPENAAELLAAVRPGVVETVPNAFIRWEEVAERQPELFAQTRLFVSSFDAAHPRTIRTLLGAAKPGARYMQAYGQTETGPVTVKSHKLKSRCDHGRCVGRGVLGHTRIRVLDDEGDRAPKGVPGQIFARSSGVTPSYLGSPDQRVDGWWAMGDYGLVSARGCLHLFDRIVDRGSGVESLLAAEDDILEALPQLTEAVLIPMSDGGPAIPLVVTRGDAPLDLAAWRAAVAGLPELAEPVQCRWDDIPHTATWKVKRLEVARRLAAGDLPVLATAGEER</sequence>
<keyword evidence="6" id="KW-1185">Reference proteome</keyword>
<gene>
    <name evidence="5" type="ORF">STRCI_004214</name>
</gene>
<dbReference type="PANTHER" id="PTHR43201">
    <property type="entry name" value="ACYL-COA SYNTHETASE"/>
    <property type="match status" value="1"/>
</dbReference>
<dbReference type="GO" id="GO:0016874">
    <property type="term" value="F:ligase activity"/>
    <property type="evidence" value="ECO:0007669"/>
    <property type="project" value="UniProtKB-KW"/>
</dbReference>
<dbReference type="Gene3D" id="3.40.50.12780">
    <property type="entry name" value="N-terminal domain of ligase-like"/>
    <property type="match status" value="1"/>
</dbReference>
<dbReference type="EMBL" id="CP114413">
    <property type="protein sequence ID" value="WAZ22909.1"/>
    <property type="molecule type" value="Genomic_DNA"/>
</dbReference>
<evidence type="ECO:0000313" key="5">
    <source>
        <dbReference type="EMBL" id="WAZ22909.1"/>
    </source>
</evidence>